<keyword evidence="1" id="KW-0472">Membrane</keyword>
<dbReference type="Pfam" id="PF00873">
    <property type="entry name" value="ACR_tran"/>
    <property type="match status" value="1"/>
</dbReference>
<dbReference type="InterPro" id="IPR001036">
    <property type="entry name" value="Acrflvin-R"/>
</dbReference>
<keyword evidence="1" id="KW-0812">Transmembrane</keyword>
<dbReference type="Gene3D" id="3.30.70.1430">
    <property type="entry name" value="Multidrug efflux transporter AcrB pore domain"/>
    <property type="match status" value="1"/>
</dbReference>
<sequence length="185" mass="20435">MILPRLGVHLLPDRKPAAAGHAALYDTPRYQRFRRLLTRVIAHKWRVAAGVVALFIVAILGMSVVKKQFFPTSDRPEVLVEVQLPYGSSISQTSRGGEIEHWLQRQPEAKIVTSYIGRARALPAMAPELPDPSFAKLVVLTDGQGAREALKRRLREAVANGARRRGCASLSWCLALIRLIRSPGG</sequence>
<gene>
    <name evidence="2" type="ORF">KPZU09_06160</name>
</gene>
<organism evidence="2 3">
    <name type="scientific">Klebsiella pneumoniae</name>
    <dbReference type="NCBI Taxonomy" id="573"/>
    <lineage>
        <taxon>Bacteria</taxon>
        <taxon>Pseudomonadati</taxon>
        <taxon>Pseudomonadota</taxon>
        <taxon>Gammaproteobacteria</taxon>
        <taxon>Enterobacterales</taxon>
        <taxon>Enterobacteriaceae</taxon>
        <taxon>Klebsiella/Raoultella group</taxon>
        <taxon>Klebsiella</taxon>
        <taxon>Klebsiella pneumoniae complex</taxon>
    </lineage>
</organism>
<comment type="caution">
    <text evidence="2">The sequence shown here is derived from an EMBL/GenBank/DDBJ whole genome shotgun (WGS) entry which is preliminary data.</text>
</comment>
<dbReference type="GO" id="GO:0042910">
    <property type="term" value="F:xenobiotic transmembrane transporter activity"/>
    <property type="evidence" value="ECO:0007669"/>
    <property type="project" value="TreeGrafter"/>
</dbReference>
<feature type="transmembrane region" description="Helical" evidence="1">
    <location>
        <begin position="45"/>
        <end position="65"/>
    </location>
</feature>
<evidence type="ECO:0008006" key="4">
    <source>
        <dbReference type="Google" id="ProtNLM"/>
    </source>
</evidence>
<dbReference type="PANTHER" id="PTHR32063">
    <property type="match status" value="1"/>
</dbReference>
<dbReference type="AlphaFoldDB" id="A0A919HNM3"/>
<evidence type="ECO:0000313" key="2">
    <source>
        <dbReference type="EMBL" id="GHK50880.1"/>
    </source>
</evidence>
<accession>A0A919HNM3</accession>
<dbReference type="Proteomes" id="UP000655094">
    <property type="component" value="Unassembled WGS sequence"/>
</dbReference>
<reference evidence="2" key="1">
    <citation type="submission" date="2020-10" db="EMBL/GenBank/DDBJ databases">
        <title>Genome Sequence of ESBL Producing Zambian Clinical Strains.</title>
        <authorList>
            <person name="Shawa M."/>
            <person name="Furuta Y."/>
            <person name="Simbotwe M."/>
            <person name="Mulenga E."/>
            <person name="Mubanga M."/>
            <person name="Mulenga G."/>
            <person name="Kaile C."/>
            <person name="Zorigt T."/>
            <person name="Hang'ombe B."/>
            <person name="Higashi H."/>
        </authorList>
    </citation>
    <scope>NUCLEOTIDE SEQUENCE</scope>
    <source>
        <strain evidence="2">Zam_UTH_09</strain>
    </source>
</reference>
<evidence type="ECO:0000256" key="1">
    <source>
        <dbReference type="SAM" id="Phobius"/>
    </source>
</evidence>
<evidence type="ECO:0000313" key="3">
    <source>
        <dbReference type="Proteomes" id="UP000655094"/>
    </source>
</evidence>
<dbReference type="EMBL" id="BNFF01000001">
    <property type="protein sequence ID" value="GHK50880.1"/>
    <property type="molecule type" value="Genomic_DNA"/>
</dbReference>
<dbReference type="PANTHER" id="PTHR32063:SF18">
    <property type="entry name" value="CATION EFFLUX SYSTEM PROTEIN"/>
    <property type="match status" value="1"/>
</dbReference>
<protein>
    <recommendedName>
        <fullName evidence="4">RND transporter hydrophobe/amphiphile efflux-1 (HAE1) family</fullName>
    </recommendedName>
</protein>
<name>A0A919HNM3_KLEPN</name>
<dbReference type="GO" id="GO:0005886">
    <property type="term" value="C:plasma membrane"/>
    <property type="evidence" value="ECO:0007669"/>
    <property type="project" value="TreeGrafter"/>
</dbReference>
<proteinExistence type="predicted"/>
<dbReference type="Gene3D" id="1.20.1640.10">
    <property type="entry name" value="Multidrug efflux transporter AcrB transmembrane domain"/>
    <property type="match status" value="1"/>
</dbReference>
<keyword evidence="1" id="KW-1133">Transmembrane helix</keyword>